<protein>
    <recommendedName>
        <fullName evidence="3">DUF2750 domain-containing protein</fullName>
    </recommendedName>
</protein>
<organism evidence="1 2">
    <name type="scientific">Bacillus paralicheniformis</name>
    <dbReference type="NCBI Taxonomy" id="1648923"/>
    <lineage>
        <taxon>Bacteria</taxon>
        <taxon>Bacillati</taxon>
        <taxon>Bacillota</taxon>
        <taxon>Bacilli</taxon>
        <taxon>Bacillales</taxon>
        <taxon>Bacillaceae</taxon>
        <taxon>Bacillus</taxon>
    </lineage>
</organism>
<gene>
    <name evidence="1" type="ORF">B4121_1326</name>
</gene>
<dbReference type="AlphaFoldDB" id="A0A7Z0WZQ9"/>
<dbReference type="EMBL" id="LKPO01000008">
    <property type="protein sequence ID" value="OLF95764.1"/>
    <property type="molecule type" value="Genomic_DNA"/>
</dbReference>
<reference evidence="1 2" key="1">
    <citation type="journal article" date="2016" name="Front. Microbiol.">
        <title>High-Level Heat Resistance of Spores of Bacillus amyloliquefaciens and Bacillus licheniformis Results from the Presence of a spoVA Operon in a Tn1546 Transposon.</title>
        <authorList>
            <person name="Berendsen E.M."/>
            <person name="Koning R.A."/>
            <person name="Boekhorst J."/>
            <person name="de Jong A."/>
            <person name="Kuipers O.P."/>
            <person name="Wells-Bennik M.H."/>
        </authorList>
    </citation>
    <scope>NUCLEOTIDE SEQUENCE [LARGE SCALE GENOMIC DNA]</scope>
    <source>
        <strain evidence="1 2">B4121</strain>
    </source>
</reference>
<evidence type="ECO:0008006" key="3">
    <source>
        <dbReference type="Google" id="ProtNLM"/>
    </source>
</evidence>
<comment type="caution">
    <text evidence="1">The sequence shown here is derived from an EMBL/GenBank/DDBJ whole genome shotgun (WGS) entry which is preliminary data.</text>
</comment>
<dbReference type="Pfam" id="PF11042">
    <property type="entry name" value="DUF2750"/>
    <property type="match status" value="1"/>
</dbReference>
<sequence length="245" mass="29008">MELSKHEKLNLEIPEFSPVHIKEIIRFQYYKEFHEGKDISSIDMTVLYEDENDSYHIDLTFKEVSSVRLTDFESRHGGFKIDQLNAGWENINYVVEDYEDGTFQFYCHTYDVSRIERIVPRLNKKEVEALLKASKEKRYEYFIKRIADFEEVWSLYGDGWVMTEDDQGGKLIPFWPAKDYAELCAEQEWRECTARPIDLEEFVNEWLPGMKEDGIQPSILFNSKDAITLPVDILLEDILAELENY</sequence>
<evidence type="ECO:0000313" key="2">
    <source>
        <dbReference type="Proteomes" id="UP000185604"/>
    </source>
</evidence>
<proteinExistence type="predicted"/>
<dbReference type="InterPro" id="IPR021284">
    <property type="entry name" value="DUF2750"/>
</dbReference>
<dbReference type="RefSeq" id="WP_232513496.1">
    <property type="nucleotide sequence ID" value="NZ_AP023088.1"/>
</dbReference>
<name>A0A7Z0WZQ9_9BACI</name>
<evidence type="ECO:0000313" key="1">
    <source>
        <dbReference type="EMBL" id="OLF95764.1"/>
    </source>
</evidence>
<dbReference type="Proteomes" id="UP000185604">
    <property type="component" value="Unassembled WGS sequence"/>
</dbReference>
<accession>A0A7Z0WZQ9</accession>